<keyword evidence="2" id="KW-1133">Transmembrane helix</keyword>
<keyword evidence="1 2" id="KW-0472">Membrane</keyword>
<dbReference type="InterPro" id="IPR036737">
    <property type="entry name" value="OmpA-like_sf"/>
</dbReference>
<evidence type="ECO:0000313" key="4">
    <source>
        <dbReference type="EMBL" id="MEL1249082.1"/>
    </source>
</evidence>
<name>A0ABU9IBD3_9SPHN</name>
<dbReference type="RefSeq" id="WP_341671623.1">
    <property type="nucleotide sequence ID" value="NZ_JBBYHV010000001.1"/>
</dbReference>
<keyword evidence="2" id="KW-0812">Transmembrane</keyword>
<sequence>MTPAEAKQDQPYRRGLILGLTVAEVMILLIFILLMMLAAALADREETIELMDDAGQQRMVSILQEAYPNAVTPDDFWEELTSAVEVRQQVEQYGEEAAWEQLADDAEIGRRFRRLAEEQGLDNPRDALRYAESGRQATEAAERAGEDDPAAFIARTAAETRRGRRGEWPPFFNLDEAGGYYFESGSAELRPQFRQNLIDIVIPLLATSLSDYDVDVIEVIGHTDEVPMRGFSNLDDSLIAASTGRFDIDRLGFADNSGLAMARAVSVVQVLRSDPRLSGVTILPLSGAQMIVPVDTAADGSQNSSDERRRRIEIRLRRSTAEIEADGLTVVD</sequence>
<dbReference type="Gene3D" id="3.30.1330.60">
    <property type="entry name" value="OmpA-like domain"/>
    <property type="match status" value="1"/>
</dbReference>
<accession>A0ABU9IBD3</accession>
<dbReference type="SUPFAM" id="SSF103088">
    <property type="entry name" value="OmpA-like"/>
    <property type="match status" value="1"/>
</dbReference>
<feature type="domain" description="OmpA-like" evidence="3">
    <location>
        <begin position="169"/>
        <end position="320"/>
    </location>
</feature>
<keyword evidence="5" id="KW-1185">Reference proteome</keyword>
<dbReference type="InterPro" id="IPR006665">
    <property type="entry name" value="OmpA-like"/>
</dbReference>
<comment type="caution">
    <text evidence="4">The sequence shown here is derived from an EMBL/GenBank/DDBJ whole genome shotgun (WGS) entry which is preliminary data.</text>
</comment>
<evidence type="ECO:0000256" key="2">
    <source>
        <dbReference type="SAM" id="Phobius"/>
    </source>
</evidence>
<dbReference type="PROSITE" id="PS51123">
    <property type="entry name" value="OMPA_2"/>
    <property type="match status" value="1"/>
</dbReference>
<organism evidence="4 5">
    <name type="scientific">Aurantiacibacter gilvus</name>
    <dbReference type="NCBI Taxonomy" id="3139141"/>
    <lineage>
        <taxon>Bacteria</taxon>
        <taxon>Pseudomonadati</taxon>
        <taxon>Pseudomonadota</taxon>
        <taxon>Alphaproteobacteria</taxon>
        <taxon>Sphingomonadales</taxon>
        <taxon>Erythrobacteraceae</taxon>
        <taxon>Aurantiacibacter</taxon>
    </lineage>
</organism>
<protein>
    <recommendedName>
        <fullName evidence="3">OmpA-like domain-containing protein</fullName>
    </recommendedName>
</protein>
<evidence type="ECO:0000313" key="5">
    <source>
        <dbReference type="Proteomes" id="UP001497045"/>
    </source>
</evidence>
<evidence type="ECO:0000256" key="1">
    <source>
        <dbReference type="PROSITE-ProRule" id="PRU00473"/>
    </source>
</evidence>
<proteinExistence type="predicted"/>
<feature type="transmembrane region" description="Helical" evidence="2">
    <location>
        <begin position="16"/>
        <end position="42"/>
    </location>
</feature>
<dbReference type="Proteomes" id="UP001497045">
    <property type="component" value="Unassembled WGS sequence"/>
</dbReference>
<reference evidence="4 5" key="1">
    <citation type="submission" date="2024-04" db="EMBL/GenBank/DDBJ databases">
        <title>Aurantiacibacter sp. DGU6 16S ribosomal RNA gene Genome sequencing and assembly.</title>
        <authorList>
            <person name="Park S."/>
        </authorList>
    </citation>
    <scope>NUCLEOTIDE SEQUENCE [LARGE SCALE GENOMIC DNA]</scope>
    <source>
        <strain evidence="4 5">DGU6</strain>
    </source>
</reference>
<evidence type="ECO:0000259" key="3">
    <source>
        <dbReference type="PROSITE" id="PS51123"/>
    </source>
</evidence>
<dbReference type="EMBL" id="JBBYHV010000001">
    <property type="protein sequence ID" value="MEL1249082.1"/>
    <property type="molecule type" value="Genomic_DNA"/>
</dbReference>
<gene>
    <name evidence="4" type="ORF">AAEO60_00200</name>
</gene>